<dbReference type="RefSeq" id="WP_064467891.1">
    <property type="nucleotide sequence ID" value="NZ_LDJR01000034.1"/>
</dbReference>
<reference evidence="1 2" key="1">
    <citation type="submission" date="2015-05" db="EMBL/GenBank/DDBJ databases">
        <title>Comparison of genome.</title>
        <authorList>
            <person name="Zheng Z."/>
            <person name="Sun M."/>
        </authorList>
    </citation>
    <scope>NUCLEOTIDE SEQUENCE [LARGE SCALE GENOMIC DNA]</scope>
    <source>
        <strain evidence="1 2">G25-74</strain>
    </source>
</reference>
<dbReference type="EMBL" id="LDJR01000034">
    <property type="protein sequence ID" value="OAK72674.1"/>
    <property type="molecule type" value="Genomic_DNA"/>
</dbReference>
<accession>A0A177ZXU6</accession>
<evidence type="ECO:0000313" key="1">
    <source>
        <dbReference type="EMBL" id="OAK72674.1"/>
    </source>
</evidence>
<proteinExistence type="predicted"/>
<dbReference type="OrthoDB" id="2187222at2"/>
<sequence length="107" mass="12162">MKVLIRKTLTGAEYWDTKAKRTLFVPKGEKPDFQVADSVDSMIGGGESPHTHKMIFPDPIGNDLDEMNADQLRAFAKDNDIELPFNVKKEETIRKRIQEALDADDEQ</sequence>
<comment type="caution">
    <text evidence="1">The sequence shown here is derived from an EMBL/GenBank/DDBJ whole genome shotgun (WGS) entry which is preliminary data.</text>
</comment>
<protein>
    <submittedName>
        <fullName evidence="1">Uncharacterized protein</fullName>
    </submittedName>
</protein>
<dbReference type="PATRIC" id="fig|217031.6.peg.1596"/>
<evidence type="ECO:0000313" key="2">
    <source>
        <dbReference type="Proteomes" id="UP000077881"/>
    </source>
</evidence>
<gene>
    <name evidence="1" type="ORF">ABB05_07395</name>
</gene>
<dbReference type="STRING" id="217031.ABB05_07395"/>
<name>A0A177ZXU6_9BACI</name>
<dbReference type="Proteomes" id="UP000077881">
    <property type="component" value="Unassembled WGS sequence"/>
</dbReference>
<keyword evidence="2" id="KW-1185">Reference proteome</keyword>
<organism evidence="1 2">
    <name type="scientific">Lederbergia galactosidilytica</name>
    <dbReference type="NCBI Taxonomy" id="217031"/>
    <lineage>
        <taxon>Bacteria</taxon>
        <taxon>Bacillati</taxon>
        <taxon>Bacillota</taxon>
        <taxon>Bacilli</taxon>
        <taxon>Bacillales</taxon>
        <taxon>Bacillaceae</taxon>
        <taxon>Lederbergia</taxon>
    </lineage>
</organism>
<dbReference type="AlphaFoldDB" id="A0A177ZXU6"/>